<dbReference type="Proteomes" id="UP000224076">
    <property type="component" value="Unassembled WGS sequence"/>
</dbReference>
<dbReference type="EMBL" id="NVDG01000018">
    <property type="protein sequence ID" value="PFU43678.1"/>
    <property type="molecule type" value="Genomic_DNA"/>
</dbReference>
<dbReference type="AlphaFoldDB" id="A0A2B0TWD3"/>
<protein>
    <submittedName>
        <fullName evidence="1">Uncharacterized protein</fullName>
    </submittedName>
</protein>
<accession>A0A2B0TWD3</accession>
<evidence type="ECO:0000313" key="1">
    <source>
        <dbReference type="EMBL" id="PFU43678.1"/>
    </source>
</evidence>
<name>A0A2B0TWD3_BACCE</name>
<gene>
    <name evidence="1" type="ORF">COK86_09485</name>
</gene>
<proteinExistence type="predicted"/>
<comment type="caution">
    <text evidence="1">The sequence shown here is derived from an EMBL/GenBank/DDBJ whole genome shotgun (WGS) entry which is preliminary data.</text>
</comment>
<organism evidence="1 2">
    <name type="scientific">Bacillus cereus</name>
    <dbReference type="NCBI Taxonomy" id="1396"/>
    <lineage>
        <taxon>Bacteria</taxon>
        <taxon>Bacillati</taxon>
        <taxon>Bacillota</taxon>
        <taxon>Bacilli</taxon>
        <taxon>Bacillales</taxon>
        <taxon>Bacillaceae</taxon>
        <taxon>Bacillus</taxon>
        <taxon>Bacillus cereus group</taxon>
    </lineage>
</organism>
<sequence length="65" mass="7400">MSPFVGKRVVAKVNNLGFNNTLLGRVTKVYVPRTSSTMGTVIPIYQGDCNTRFIVEFMLNEWFLK</sequence>
<evidence type="ECO:0000313" key="2">
    <source>
        <dbReference type="Proteomes" id="UP000224076"/>
    </source>
</evidence>
<dbReference type="RefSeq" id="WP_098500300.1">
    <property type="nucleotide sequence ID" value="NZ_NUXC01000026.1"/>
</dbReference>
<reference evidence="1 2" key="1">
    <citation type="submission" date="2017-09" db="EMBL/GenBank/DDBJ databases">
        <title>Large-scale bioinformatics analysis of Bacillus genomes uncovers conserved roles of natural products in bacterial physiology.</title>
        <authorList>
            <consortium name="Agbiome Team Llc"/>
            <person name="Bleich R.M."/>
            <person name="Grubbs K.J."/>
            <person name="Santa Maria K.C."/>
            <person name="Allen S.E."/>
            <person name="Farag S."/>
            <person name="Shank E.A."/>
            <person name="Bowers A."/>
        </authorList>
    </citation>
    <scope>NUCLEOTIDE SEQUENCE [LARGE SCALE GENOMIC DNA]</scope>
    <source>
        <strain evidence="1 2">AFS061806</strain>
    </source>
</reference>